<organism evidence="5 6">
    <name type="scientific">Viridothelium virens</name>
    <name type="common">Speckled blister lichen</name>
    <name type="synonym">Trypethelium virens</name>
    <dbReference type="NCBI Taxonomy" id="1048519"/>
    <lineage>
        <taxon>Eukaryota</taxon>
        <taxon>Fungi</taxon>
        <taxon>Dikarya</taxon>
        <taxon>Ascomycota</taxon>
        <taxon>Pezizomycotina</taxon>
        <taxon>Dothideomycetes</taxon>
        <taxon>Dothideomycetes incertae sedis</taxon>
        <taxon>Trypetheliales</taxon>
        <taxon>Trypetheliaceae</taxon>
        <taxon>Viridothelium</taxon>
    </lineage>
</organism>
<dbReference type="SUPFAM" id="SSF46689">
    <property type="entry name" value="Homeodomain-like"/>
    <property type="match status" value="2"/>
</dbReference>
<feature type="compositionally biased region" description="Basic and acidic residues" evidence="3">
    <location>
        <begin position="263"/>
        <end position="277"/>
    </location>
</feature>
<dbReference type="InterPro" id="IPR009057">
    <property type="entry name" value="Homeodomain-like_sf"/>
</dbReference>
<feature type="region of interest" description="Disordered" evidence="3">
    <location>
        <begin position="316"/>
        <end position="370"/>
    </location>
</feature>
<feature type="compositionally biased region" description="Basic and acidic residues" evidence="3">
    <location>
        <begin position="39"/>
        <end position="52"/>
    </location>
</feature>
<feature type="region of interest" description="Disordered" evidence="3">
    <location>
        <begin position="194"/>
        <end position="240"/>
    </location>
</feature>
<evidence type="ECO:0000313" key="5">
    <source>
        <dbReference type="EMBL" id="KAF2231970.1"/>
    </source>
</evidence>
<sequence>MHVTSSRTHQIDPALSSHSNRSSLSRDDNGPSLSSIKDTPTKEPKTRTAITELERKSLRDYAHSNPTILHKELATWFESTFSHRIAQSSISDSLGKRFAYLDDLSIDELAGDGVSKRRRDPSFPSLERRLTGWFDGCVERGEQVNGELVKTVAAEFWLSMDEYTGREMPKWSNGWLEGWKQRNGINFKAHLPESERVAERNSRSEIDDQIEREVAGAKKRKTARTQQTASGPTSWDMLRDSSGLQSGEVEAWDMLRPVATPLREPRSADSGRYRDGESSSSPSPVTDPDMNRPGYDPSMPAWLRFHTWDELPWVKDGSMGLPKGKARRTRGRKPRLVPREGKDHQKSGRLRTTEQQNLAEPEAQAGSAEQPIALDAPTPLDIYHAVSGPTYNFIHAYLGFHNLPGPRKFVAYLGTDSPYVLSGSLLHSTDTMPVVTRSQTRPQALQLHIFAANHDLDFHRFRQWIESEEIKGTLTLWWRCEPIKEPHDRSRTREYFRLVKQKATSVMDSHCNGSESVTFGERYTAFNPRDDVDVSSQTIEHLIFDANGNWNFCEKTSVKRAISISISLLKTICVDMEQNGSNSYFTALFSSRYRDWIDSESDGDEENSEENSSEDDELDDSSDDVEDSLNDFFVKDGCEREMDIINVSKKCTEDKFGPNLHSRSFGEKAQEAVGEPVIGKPISKPSVRPVAPKDYGIFASSWAQRVARKGLCKTQSQHKRKLSAEPKNHQRRRKIITEIISDDEQDDEKDFGDVKRISNLHREDSSDHKECENNPGPSDNVPMLQHLSKQGTHPLLPPKSDNSQRRTASWSTPPSSVDDHPLVQYWRSKAAAAQEGEAAALFQLQSIKTRTEGVEEAMRAAEVMKTDLQKELEEAMAARKTAEEEAANARKEMAAVKAHDNIGRALREAGFAFVG</sequence>
<feature type="compositionally biased region" description="Basic residues" evidence="3">
    <location>
        <begin position="712"/>
        <end position="721"/>
    </location>
</feature>
<dbReference type="InterPro" id="IPR006600">
    <property type="entry name" value="HTH_CenpB_DNA-bd_dom"/>
</dbReference>
<feature type="region of interest" description="Disordered" evidence="3">
    <location>
        <begin position="759"/>
        <end position="820"/>
    </location>
</feature>
<keyword evidence="6" id="KW-1185">Reference proteome</keyword>
<evidence type="ECO:0000256" key="2">
    <source>
        <dbReference type="SAM" id="Coils"/>
    </source>
</evidence>
<name>A0A6A6H2R2_VIRVR</name>
<dbReference type="PROSITE" id="PS51253">
    <property type="entry name" value="HTH_CENPB"/>
    <property type="match status" value="1"/>
</dbReference>
<dbReference type="InterPro" id="IPR041188">
    <property type="entry name" value="HTH_ABP1_N"/>
</dbReference>
<feature type="region of interest" description="Disordered" evidence="3">
    <location>
        <begin position="712"/>
        <end position="732"/>
    </location>
</feature>
<evidence type="ECO:0000256" key="1">
    <source>
        <dbReference type="ARBA" id="ARBA00023125"/>
    </source>
</evidence>
<feature type="compositionally biased region" description="Basic residues" evidence="3">
    <location>
        <begin position="324"/>
        <end position="336"/>
    </location>
</feature>
<dbReference type="GO" id="GO:0003677">
    <property type="term" value="F:DNA binding"/>
    <property type="evidence" value="ECO:0007669"/>
    <property type="project" value="UniProtKB-KW"/>
</dbReference>
<feature type="region of interest" description="Disordered" evidence="3">
    <location>
        <begin position="1"/>
        <end position="52"/>
    </location>
</feature>
<feature type="region of interest" description="Disordered" evidence="3">
    <location>
        <begin position="255"/>
        <end position="295"/>
    </location>
</feature>
<dbReference type="SMART" id="SM00674">
    <property type="entry name" value="CENPB"/>
    <property type="match status" value="1"/>
</dbReference>
<feature type="compositionally biased region" description="Polar residues" evidence="3">
    <location>
        <begin position="805"/>
        <end position="815"/>
    </location>
</feature>
<feature type="compositionally biased region" description="Polar residues" evidence="3">
    <location>
        <begin position="224"/>
        <end position="233"/>
    </location>
</feature>
<feature type="compositionally biased region" description="Basic and acidic residues" evidence="3">
    <location>
        <begin position="337"/>
        <end position="346"/>
    </location>
</feature>
<accession>A0A6A6H2R2</accession>
<evidence type="ECO:0000256" key="3">
    <source>
        <dbReference type="SAM" id="MobiDB-lite"/>
    </source>
</evidence>
<feature type="compositionally biased region" description="Basic and acidic residues" evidence="3">
    <location>
        <begin position="759"/>
        <end position="772"/>
    </location>
</feature>
<reference evidence="5" key="1">
    <citation type="journal article" date="2020" name="Stud. Mycol.">
        <title>101 Dothideomycetes genomes: a test case for predicting lifestyles and emergence of pathogens.</title>
        <authorList>
            <person name="Haridas S."/>
            <person name="Albert R."/>
            <person name="Binder M."/>
            <person name="Bloem J."/>
            <person name="Labutti K."/>
            <person name="Salamov A."/>
            <person name="Andreopoulos B."/>
            <person name="Baker S."/>
            <person name="Barry K."/>
            <person name="Bills G."/>
            <person name="Bluhm B."/>
            <person name="Cannon C."/>
            <person name="Castanera R."/>
            <person name="Culley D."/>
            <person name="Daum C."/>
            <person name="Ezra D."/>
            <person name="Gonzalez J."/>
            <person name="Henrissat B."/>
            <person name="Kuo A."/>
            <person name="Liang C."/>
            <person name="Lipzen A."/>
            <person name="Lutzoni F."/>
            <person name="Magnuson J."/>
            <person name="Mondo S."/>
            <person name="Nolan M."/>
            <person name="Ohm R."/>
            <person name="Pangilinan J."/>
            <person name="Park H.-J."/>
            <person name="Ramirez L."/>
            <person name="Alfaro M."/>
            <person name="Sun H."/>
            <person name="Tritt A."/>
            <person name="Yoshinaga Y."/>
            <person name="Zwiers L.-H."/>
            <person name="Turgeon B."/>
            <person name="Goodwin S."/>
            <person name="Spatafora J."/>
            <person name="Crous P."/>
            <person name="Grigoriev I."/>
        </authorList>
    </citation>
    <scope>NUCLEOTIDE SEQUENCE</scope>
    <source>
        <strain evidence="5">Tuck. ex Michener</strain>
    </source>
</reference>
<feature type="region of interest" description="Disordered" evidence="3">
    <location>
        <begin position="599"/>
        <end position="625"/>
    </location>
</feature>
<dbReference type="Gene3D" id="1.10.10.60">
    <property type="entry name" value="Homeodomain-like"/>
    <property type="match status" value="2"/>
</dbReference>
<protein>
    <recommendedName>
        <fullName evidence="4">HTH CENPB-type domain-containing protein</fullName>
    </recommendedName>
</protein>
<feature type="coiled-coil region" evidence="2">
    <location>
        <begin position="854"/>
        <end position="899"/>
    </location>
</feature>
<keyword evidence="1" id="KW-0238">DNA-binding</keyword>
<dbReference type="OrthoDB" id="3880035at2759"/>
<gene>
    <name evidence="5" type="ORF">EV356DRAFT_518015</name>
</gene>
<dbReference type="Pfam" id="PF03221">
    <property type="entry name" value="HTH_Tnp_Tc5"/>
    <property type="match status" value="1"/>
</dbReference>
<feature type="compositionally biased region" description="Basic and acidic residues" evidence="3">
    <location>
        <begin position="194"/>
        <end position="216"/>
    </location>
</feature>
<dbReference type="EMBL" id="ML991820">
    <property type="protein sequence ID" value="KAF2231970.1"/>
    <property type="molecule type" value="Genomic_DNA"/>
</dbReference>
<proteinExistence type="predicted"/>
<dbReference type="Pfam" id="PF18107">
    <property type="entry name" value="HTH_ABP1_N"/>
    <property type="match status" value="1"/>
</dbReference>
<dbReference type="AlphaFoldDB" id="A0A6A6H2R2"/>
<keyword evidence="2" id="KW-0175">Coiled coil</keyword>
<dbReference type="Proteomes" id="UP000800092">
    <property type="component" value="Unassembled WGS sequence"/>
</dbReference>
<evidence type="ECO:0000313" key="6">
    <source>
        <dbReference type="Proteomes" id="UP000800092"/>
    </source>
</evidence>
<evidence type="ECO:0000259" key="4">
    <source>
        <dbReference type="PROSITE" id="PS51253"/>
    </source>
</evidence>
<feature type="domain" description="HTH CENPB-type" evidence="4">
    <location>
        <begin position="114"/>
        <end position="189"/>
    </location>
</feature>